<dbReference type="PANTHER" id="PTHR43047">
    <property type="entry name" value="TWO-COMPONENT HISTIDINE PROTEIN KINASE"/>
    <property type="match status" value="1"/>
</dbReference>
<evidence type="ECO:0000256" key="3">
    <source>
        <dbReference type="ARBA" id="ARBA00022553"/>
    </source>
</evidence>
<keyword evidence="4" id="KW-0808">Transferase</keyword>
<dbReference type="SUPFAM" id="SSF55781">
    <property type="entry name" value="GAF domain-like"/>
    <property type="match status" value="4"/>
</dbReference>
<evidence type="ECO:0000256" key="5">
    <source>
        <dbReference type="ARBA" id="ARBA00022777"/>
    </source>
</evidence>
<dbReference type="CDD" id="cd00082">
    <property type="entry name" value="HisKA"/>
    <property type="match status" value="1"/>
</dbReference>
<evidence type="ECO:0000259" key="7">
    <source>
        <dbReference type="PROSITE" id="PS50109"/>
    </source>
</evidence>
<evidence type="ECO:0000256" key="6">
    <source>
        <dbReference type="ARBA" id="ARBA00023012"/>
    </source>
</evidence>
<dbReference type="HOGENOM" id="CLU_269699_0_0_0"/>
<dbReference type="PROSITE" id="PS50109">
    <property type="entry name" value="HIS_KIN"/>
    <property type="match status" value="1"/>
</dbReference>
<evidence type="ECO:0000256" key="4">
    <source>
        <dbReference type="ARBA" id="ARBA00022679"/>
    </source>
</evidence>
<dbReference type="SUPFAM" id="SSF55785">
    <property type="entry name" value="PYP-like sensor domain (PAS domain)"/>
    <property type="match status" value="1"/>
</dbReference>
<dbReference type="AlphaFoldDB" id="E1IFV5"/>
<dbReference type="FunFam" id="3.30.565.10:FF:000006">
    <property type="entry name" value="Sensor histidine kinase WalK"/>
    <property type="match status" value="1"/>
</dbReference>
<dbReference type="InterPro" id="IPR036890">
    <property type="entry name" value="HATPase_C_sf"/>
</dbReference>
<comment type="catalytic activity">
    <reaction evidence="1">
        <text>ATP + protein L-histidine = ADP + protein N-phospho-L-histidine.</text>
        <dbReference type="EC" id="2.7.13.3"/>
    </reaction>
</comment>
<dbReference type="GO" id="GO:0005886">
    <property type="term" value="C:plasma membrane"/>
    <property type="evidence" value="ECO:0007669"/>
    <property type="project" value="TreeGrafter"/>
</dbReference>
<keyword evidence="9" id="KW-1185">Reference proteome</keyword>
<dbReference type="Proteomes" id="UP000054010">
    <property type="component" value="Unassembled WGS sequence"/>
</dbReference>
<gene>
    <name evidence="8" type="ORF">OSCT_2206</name>
</gene>
<dbReference type="Gene3D" id="3.30.450.40">
    <property type="match status" value="4"/>
</dbReference>
<dbReference type="GO" id="GO:0009927">
    <property type="term" value="F:histidine phosphotransfer kinase activity"/>
    <property type="evidence" value="ECO:0007669"/>
    <property type="project" value="TreeGrafter"/>
</dbReference>
<organism evidence="8 9">
    <name type="scientific">Oscillochloris trichoides DG-6</name>
    <dbReference type="NCBI Taxonomy" id="765420"/>
    <lineage>
        <taxon>Bacteria</taxon>
        <taxon>Bacillati</taxon>
        <taxon>Chloroflexota</taxon>
        <taxon>Chloroflexia</taxon>
        <taxon>Chloroflexales</taxon>
        <taxon>Chloroflexineae</taxon>
        <taxon>Oscillochloridaceae</taxon>
        <taxon>Oscillochloris</taxon>
    </lineage>
</organism>
<dbReference type="Gene3D" id="3.30.565.10">
    <property type="entry name" value="Histidine kinase-like ATPase, C-terminal domain"/>
    <property type="match status" value="1"/>
</dbReference>
<dbReference type="Gene3D" id="1.10.287.130">
    <property type="match status" value="1"/>
</dbReference>
<keyword evidence="5 8" id="KW-0418">Kinase</keyword>
<dbReference type="eggNOG" id="COG2203">
    <property type="taxonomic scope" value="Bacteria"/>
</dbReference>
<dbReference type="InterPro" id="IPR029016">
    <property type="entry name" value="GAF-like_dom_sf"/>
</dbReference>
<dbReference type="InterPro" id="IPR003018">
    <property type="entry name" value="GAF"/>
</dbReference>
<keyword evidence="3" id="KW-0597">Phosphoprotein</keyword>
<dbReference type="InterPro" id="IPR003661">
    <property type="entry name" value="HisK_dim/P_dom"/>
</dbReference>
<dbReference type="PANTHER" id="PTHR43047:SF72">
    <property type="entry name" value="OSMOSENSING HISTIDINE PROTEIN KINASE SLN1"/>
    <property type="match status" value="1"/>
</dbReference>
<evidence type="ECO:0000256" key="1">
    <source>
        <dbReference type="ARBA" id="ARBA00000085"/>
    </source>
</evidence>
<dbReference type="Pfam" id="PF13185">
    <property type="entry name" value="GAF_2"/>
    <property type="match status" value="1"/>
</dbReference>
<dbReference type="OrthoDB" id="9777816at2"/>
<dbReference type="SMART" id="SM00388">
    <property type="entry name" value="HisKA"/>
    <property type="match status" value="1"/>
</dbReference>
<dbReference type="EMBL" id="ADVR01000096">
    <property type="protein sequence ID" value="EFO79913.1"/>
    <property type="molecule type" value="Genomic_DNA"/>
</dbReference>
<dbReference type="SUPFAM" id="SSF55874">
    <property type="entry name" value="ATPase domain of HSP90 chaperone/DNA topoisomerase II/histidine kinase"/>
    <property type="match status" value="1"/>
</dbReference>
<dbReference type="PRINTS" id="PR00344">
    <property type="entry name" value="BCTRLSENSOR"/>
</dbReference>
<dbReference type="InterPro" id="IPR035965">
    <property type="entry name" value="PAS-like_dom_sf"/>
</dbReference>
<protein>
    <recommendedName>
        <fullName evidence="2">histidine kinase</fullName>
        <ecNumber evidence="2">2.7.13.3</ecNumber>
    </recommendedName>
</protein>
<dbReference type="Pfam" id="PF02518">
    <property type="entry name" value="HATPase_c"/>
    <property type="match status" value="1"/>
</dbReference>
<accession>E1IFV5</accession>
<evidence type="ECO:0000313" key="9">
    <source>
        <dbReference type="Proteomes" id="UP000054010"/>
    </source>
</evidence>
<dbReference type="InterPro" id="IPR004358">
    <property type="entry name" value="Sig_transdc_His_kin-like_C"/>
</dbReference>
<proteinExistence type="predicted"/>
<dbReference type="eggNOG" id="COG5002">
    <property type="taxonomic scope" value="Bacteria"/>
</dbReference>
<dbReference type="InterPro" id="IPR005467">
    <property type="entry name" value="His_kinase_dom"/>
</dbReference>
<name>E1IFV5_9CHLR</name>
<comment type="caution">
    <text evidence="8">The sequence shown here is derived from an EMBL/GenBank/DDBJ whole genome shotgun (WGS) entry which is preliminary data.</text>
</comment>
<evidence type="ECO:0000256" key="2">
    <source>
        <dbReference type="ARBA" id="ARBA00012438"/>
    </source>
</evidence>
<dbReference type="GO" id="GO:0000155">
    <property type="term" value="F:phosphorelay sensor kinase activity"/>
    <property type="evidence" value="ECO:0007669"/>
    <property type="project" value="InterPro"/>
</dbReference>
<sequence>MLDAYEPFLSVIPAMSQIPHDSDTPDSLWLQQIAQLAHVRSADELAQHVALVMDHILPMSKYDLVWANESDQSRLDAEVRAQLHAGAQVMGNADLPGYIPIRCGQELLGWLYVMPGHWNAAQGMALTLLTAMLGLLSTDLRILTDNLSLRRWKLRTALLAIRDSRNFDQLLIDIARIVEQTFGQVIFMIALRYQQSSWVEMVYFSISGARLERSVFWEDYAGLSGYILKNHAPISTANYLEECRQRHITPLYVTPDVRWYAWMGAPLREGDQVFGVISCSTLGPDSTFSPDQFDLLLMLAEELAHPIRNAQLLRRAEQQAQQMQALNQIARAITSTLDQNQVPALIIERAQALFNAEEGSLLLLDVQTGELVFSYAGGPAGHQLLGQRLPYGAGVAGHVATSGQPSVVNNVRSDGRFYSMPDGDTGFATRSLMAVPLRGIDGVKGVIEILNRRDNAPFTDEDRQLLEAIADHAMIALENANRFAQVDQTLARRAKDLDRSNDRLRRILRVSNALRAERNRDDLLHKIVQAVAESSGFQTTMLALVQPNDTDEAQLQYVLATGPGASYFDHLPTVQVPLSRLKAILRLEFQYSASTYLIDRRFGDYVDLWQGALRRPPYDGRGLPAGAWHPHDVIFSLLRNMHGEILGLIAVSDPEDGMLPTPDQIQILEIFANQASVALESAQLYYELQHSLRSLTALNGLGMALNTTLRSSQEIYHMTVGGMVAHGDARWGMALLEQVGAAELPLSIAAHVGESVQQYAAVEALAREAIRQRRPQIMQPDTNETEAVIAIPLRATRGVLGAICIGYGDNLPRHTEIESLSLFAGQAAVAAESLQLFNAVRQGRDQLASIMASTREGMLLVDEHGMVLVANDAFRELADVLRWPDAPEQTELAGQLIYTVLSRWQAAHIYPSSDLDHLCACLTQVADGRQRFLHGQLIAIATDGIAIEWGVLPALPEGSHDLNHERLDARWPILLTFRDITDAIQAERLRQDLTSMMVHDLRSPLTSITTSIDMIFRGTAGEVTSLQREILTIAFSSTQHLLDMVNLLLDISRLESRQMPLDCMAVDLYEVAEAAIERMTMIAQKQHVRINLQSDGEFLYAYADREMIMRVLQNLLDNAIKFSPANQQVVLSLQVLPEQNLVRVAVRDFGAGLKAMDKEKIFTKFGQVGNRRSSGSGLGLTFCKLVVEAHAGTIDVESVPGQGSTFFFTLPATTAP</sequence>
<dbReference type="EC" id="2.7.13.3" evidence="2"/>
<dbReference type="SMART" id="SM00387">
    <property type="entry name" value="HATPase_c"/>
    <property type="match status" value="1"/>
</dbReference>
<dbReference type="SMART" id="SM00065">
    <property type="entry name" value="GAF"/>
    <property type="match status" value="4"/>
</dbReference>
<dbReference type="SUPFAM" id="SSF47384">
    <property type="entry name" value="Homodimeric domain of signal transducing histidine kinase"/>
    <property type="match status" value="1"/>
</dbReference>
<keyword evidence="6" id="KW-0902">Two-component regulatory system</keyword>
<dbReference type="Gene3D" id="3.30.450.20">
    <property type="entry name" value="PAS domain"/>
    <property type="match status" value="1"/>
</dbReference>
<dbReference type="Pfam" id="PF01590">
    <property type="entry name" value="GAF"/>
    <property type="match status" value="2"/>
</dbReference>
<dbReference type="Pfam" id="PF00512">
    <property type="entry name" value="HisKA"/>
    <property type="match status" value="1"/>
</dbReference>
<feature type="domain" description="Histidine kinase" evidence="7">
    <location>
        <begin position="996"/>
        <end position="1214"/>
    </location>
</feature>
<dbReference type="STRING" id="765420.OSCT_2206"/>
<evidence type="ECO:0000313" key="8">
    <source>
        <dbReference type="EMBL" id="EFO79913.1"/>
    </source>
</evidence>
<reference evidence="8 9" key="1">
    <citation type="journal article" date="2011" name="J. Bacteriol.">
        <title>Draft genome sequence of the anoxygenic filamentous phototrophic bacterium Oscillochloris trichoides subsp. DG-6.</title>
        <authorList>
            <person name="Kuznetsov B.B."/>
            <person name="Ivanovsky R.N."/>
            <person name="Keppen O.I."/>
            <person name="Sukhacheva M.V."/>
            <person name="Bumazhkin B.K."/>
            <person name="Patutina E.O."/>
            <person name="Beletsky A.V."/>
            <person name="Mardanov A.V."/>
            <person name="Baslerov R.V."/>
            <person name="Panteleeva A.N."/>
            <person name="Kolganova T.V."/>
            <person name="Ravin N.V."/>
            <person name="Skryabin K.G."/>
        </authorList>
    </citation>
    <scope>NUCLEOTIDE SEQUENCE [LARGE SCALE GENOMIC DNA]</scope>
    <source>
        <strain evidence="8 9">DG-6</strain>
    </source>
</reference>
<dbReference type="InterPro" id="IPR036097">
    <property type="entry name" value="HisK_dim/P_sf"/>
</dbReference>
<dbReference type="InterPro" id="IPR003594">
    <property type="entry name" value="HATPase_dom"/>
</dbReference>